<evidence type="ECO:0000256" key="1">
    <source>
        <dbReference type="SAM" id="Coils"/>
    </source>
</evidence>
<feature type="region of interest" description="Disordered" evidence="2">
    <location>
        <begin position="77"/>
        <end position="114"/>
    </location>
</feature>
<dbReference type="EMBL" id="JAULSV010000006">
    <property type="protein sequence ID" value="KAK0641899.1"/>
    <property type="molecule type" value="Genomic_DNA"/>
</dbReference>
<feature type="transmembrane region" description="Helical" evidence="3">
    <location>
        <begin position="200"/>
        <end position="218"/>
    </location>
</feature>
<evidence type="ECO:0000313" key="4">
    <source>
        <dbReference type="EMBL" id="KAK0641899.1"/>
    </source>
</evidence>
<accession>A0AA40CM01</accession>
<dbReference type="AlphaFoldDB" id="A0AA40CM01"/>
<reference evidence="4" key="1">
    <citation type="submission" date="2023-06" db="EMBL/GenBank/DDBJ databases">
        <title>Genome-scale phylogeny and comparative genomics of the fungal order Sordariales.</title>
        <authorList>
            <consortium name="Lawrence Berkeley National Laboratory"/>
            <person name="Hensen N."/>
            <person name="Bonometti L."/>
            <person name="Westerberg I."/>
            <person name="Brannstrom I.O."/>
            <person name="Guillou S."/>
            <person name="Cros-Aarteil S."/>
            <person name="Calhoun S."/>
            <person name="Haridas S."/>
            <person name="Kuo A."/>
            <person name="Mondo S."/>
            <person name="Pangilinan J."/>
            <person name="Riley R."/>
            <person name="Labutti K."/>
            <person name="Andreopoulos B."/>
            <person name="Lipzen A."/>
            <person name="Chen C."/>
            <person name="Yanf M."/>
            <person name="Daum C."/>
            <person name="Ng V."/>
            <person name="Clum A."/>
            <person name="Steindorff A."/>
            <person name="Ohm R."/>
            <person name="Martin F."/>
            <person name="Silar P."/>
            <person name="Natvig D."/>
            <person name="Lalanne C."/>
            <person name="Gautier V."/>
            <person name="Ament-Velasquez S.L."/>
            <person name="Kruys A."/>
            <person name="Hutchinson M.I."/>
            <person name="Powell A.J."/>
            <person name="Barry K."/>
            <person name="Miller A.N."/>
            <person name="Grigoriev I.V."/>
            <person name="Debuchy R."/>
            <person name="Gladieux P."/>
            <person name="Thoren M.H."/>
            <person name="Johannesson H."/>
        </authorList>
    </citation>
    <scope>NUCLEOTIDE SEQUENCE</scope>
    <source>
        <strain evidence="4">SMH2532-1</strain>
    </source>
</reference>
<protein>
    <submittedName>
        <fullName evidence="4">Uncharacterized protein</fullName>
    </submittedName>
</protein>
<comment type="caution">
    <text evidence="4">The sequence shown here is derived from an EMBL/GenBank/DDBJ whole genome shotgun (WGS) entry which is preliminary data.</text>
</comment>
<proteinExistence type="predicted"/>
<gene>
    <name evidence="4" type="ORF">B0T16DRAFT_221968</name>
</gene>
<feature type="region of interest" description="Disordered" evidence="2">
    <location>
        <begin position="1"/>
        <end position="31"/>
    </location>
</feature>
<feature type="compositionally biased region" description="Basic residues" evidence="2">
    <location>
        <begin position="1"/>
        <end position="13"/>
    </location>
</feature>
<sequence length="220" mass="24650">MTYRRYRRGRKKAPATAGDSVGESFASSSNTIPPLFDPLASRRLACLSLPSISHTSINLNAGPSSRQPQQLTFRFQKPQKITSAPPGLPTPSTPRRRCPQARPEYSNASDSISLSADSDNMQVAPTTASDMLHYFNAVIEKIDRRADDRVEAEMRRVNSRMEAEMRRADERIESERAAYLREVTHQANSQFELSIMMMKAFTSFVVCIIVIAGFGYLLSR</sequence>
<keyword evidence="5" id="KW-1185">Reference proteome</keyword>
<keyword evidence="3" id="KW-0472">Membrane</keyword>
<evidence type="ECO:0000313" key="5">
    <source>
        <dbReference type="Proteomes" id="UP001174936"/>
    </source>
</evidence>
<keyword evidence="1" id="KW-0175">Coiled coil</keyword>
<name>A0AA40CM01_9PEZI</name>
<evidence type="ECO:0000256" key="2">
    <source>
        <dbReference type="SAM" id="MobiDB-lite"/>
    </source>
</evidence>
<keyword evidence="3" id="KW-0812">Transmembrane</keyword>
<dbReference type="Proteomes" id="UP001174936">
    <property type="component" value="Unassembled WGS sequence"/>
</dbReference>
<keyword evidence="3" id="KW-1133">Transmembrane helix</keyword>
<organism evidence="4 5">
    <name type="scientific">Cercophora newfieldiana</name>
    <dbReference type="NCBI Taxonomy" id="92897"/>
    <lineage>
        <taxon>Eukaryota</taxon>
        <taxon>Fungi</taxon>
        <taxon>Dikarya</taxon>
        <taxon>Ascomycota</taxon>
        <taxon>Pezizomycotina</taxon>
        <taxon>Sordariomycetes</taxon>
        <taxon>Sordariomycetidae</taxon>
        <taxon>Sordariales</taxon>
        <taxon>Lasiosphaeriaceae</taxon>
        <taxon>Cercophora</taxon>
    </lineage>
</organism>
<feature type="coiled-coil region" evidence="1">
    <location>
        <begin position="151"/>
        <end position="178"/>
    </location>
</feature>
<evidence type="ECO:0000256" key="3">
    <source>
        <dbReference type="SAM" id="Phobius"/>
    </source>
</evidence>